<feature type="compositionally biased region" description="Basic and acidic residues" evidence="1">
    <location>
        <begin position="82"/>
        <end position="96"/>
    </location>
</feature>
<feature type="region of interest" description="Disordered" evidence="1">
    <location>
        <begin position="72"/>
        <end position="96"/>
    </location>
</feature>
<sequence length="96" mass="10319">MKRISIALATAALTVAPLALTTTTAEAAAPKKPAMYKNCTALNKVYPHGVGRAKAVDKTSGKRVTNFKRSTKAYKKAMSHNKGLDRDKDGIACEKR</sequence>
<feature type="domain" description="Excalibur calcium-binding" evidence="3">
    <location>
        <begin position="35"/>
        <end position="94"/>
    </location>
</feature>
<evidence type="ECO:0000256" key="2">
    <source>
        <dbReference type="SAM" id="SignalP"/>
    </source>
</evidence>
<dbReference type="Pfam" id="PF05901">
    <property type="entry name" value="Excalibur"/>
    <property type="match status" value="1"/>
</dbReference>
<dbReference type="SMART" id="SM00894">
    <property type="entry name" value="Excalibur"/>
    <property type="match status" value="1"/>
</dbReference>
<name>A0ABW1QU18_9ACTN</name>
<gene>
    <name evidence="4" type="ORF">ACFPWU_04695</name>
</gene>
<organism evidence="4 5">
    <name type="scientific">Nocardioides yefusunii</name>
    <dbReference type="NCBI Taxonomy" id="2500546"/>
    <lineage>
        <taxon>Bacteria</taxon>
        <taxon>Bacillati</taxon>
        <taxon>Actinomycetota</taxon>
        <taxon>Actinomycetes</taxon>
        <taxon>Propionibacteriales</taxon>
        <taxon>Nocardioidaceae</taxon>
        <taxon>Nocardioides</taxon>
    </lineage>
</organism>
<evidence type="ECO:0000256" key="1">
    <source>
        <dbReference type="SAM" id="MobiDB-lite"/>
    </source>
</evidence>
<dbReference type="InterPro" id="IPR008613">
    <property type="entry name" value="Excalibur_Ca-bd_domain"/>
</dbReference>
<reference evidence="5" key="1">
    <citation type="journal article" date="2019" name="Int. J. Syst. Evol. Microbiol.">
        <title>The Global Catalogue of Microorganisms (GCM) 10K type strain sequencing project: providing services to taxonomists for standard genome sequencing and annotation.</title>
        <authorList>
            <consortium name="The Broad Institute Genomics Platform"/>
            <consortium name="The Broad Institute Genome Sequencing Center for Infectious Disease"/>
            <person name="Wu L."/>
            <person name="Ma J."/>
        </authorList>
    </citation>
    <scope>NUCLEOTIDE SEQUENCE [LARGE SCALE GENOMIC DNA]</scope>
    <source>
        <strain evidence="5">DFY28</strain>
    </source>
</reference>
<dbReference type="Proteomes" id="UP001596098">
    <property type="component" value="Unassembled WGS sequence"/>
</dbReference>
<protein>
    <submittedName>
        <fullName evidence="4">Excalibur calcium-binding domain-containing protein</fullName>
    </submittedName>
</protein>
<proteinExistence type="predicted"/>
<evidence type="ECO:0000313" key="4">
    <source>
        <dbReference type="EMBL" id="MFC6152961.1"/>
    </source>
</evidence>
<evidence type="ECO:0000313" key="5">
    <source>
        <dbReference type="Proteomes" id="UP001596098"/>
    </source>
</evidence>
<feature type="signal peptide" evidence="2">
    <location>
        <begin position="1"/>
        <end position="27"/>
    </location>
</feature>
<dbReference type="EMBL" id="JBHSQI010000002">
    <property type="protein sequence ID" value="MFC6152961.1"/>
    <property type="molecule type" value="Genomic_DNA"/>
</dbReference>
<keyword evidence="2" id="KW-0732">Signal</keyword>
<evidence type="ECO:0000259" key="3">
    <source>
        <dbReference type="SMART" id="SM00894"/>
    </source>
</evidence>
<accession>A0ABW1QU18</accession>
<feature type="chain" id="PRO_5046792867" evidence="2">
    <location>
        <begin position="28"/>
        <end position="96"/>
    </location>
</feature>
<comment type="caution">
    <text evidence="4">The sequence shown here is derived from an EMBL/GenBank/DDBJ whole genome shotgun (WGS) entry which is preliminary data.</text>
</comment>
<keyword evidence="5" id="KW-1185">Reference proteome</keyword>
<dbReference type="RefSeq" id="WP_128219420.1">
    <property type="nucleotide sequence ID" value="NZ_CP034929.1"/>
</dbReference>